<evidence type="ECO:0000313" key="11">
    <source>
        <dbReference type="Proteomes" id="UP000463857"/>
    </source>
</evidence>
<dbReference type="GO" id="GO:0008408">
    <property type="term" value="F:3'-5' exonuclease activity"/>
    <property type="evidence" value="ECO:0007669"/>
    <property type="project" value="InterPro"/>
</dbReference>
<dbReference type="NCBIfam" id="TIGR00619">
    <property type="entry name" value="sbcd"/>
    <property type="match status" value="1"/>
</dbReference>
<dbReference type="InterPro" id="IPR004843">
    <property type="entry name" value="Calcineurin-like_PHP"/>
</dbReference>
<dbReference type="Pfam" id="PF12320">
    <property type="entry name" value="SbcD_C"/>
    <property type="match status" value="1"/>
</dbReference>
<accession>A0A7L4YSK1</accession>
<evidence type="ECO:0000256" key="6">
    <source>
        <dbReference type="ARBA" id="ARBA00022839"/>
    </source>
</evidence>
<keyword evidence="5 7" id="KW-0378">Hydrolase</keyword>
<dbReference type="KEGG" id="eke:EK0264_15290"/>
<dbReference type="GO" id="GO:0004519">
    <property type="term" value="F:endonuclease activity"/>
    <property type="evidence" value="ECO:0007669"/>
    <property type="project" value="UniProtKB-KW"/>
</dbReference>
<comment type="function">
    <text evidence="7">SbcCD cleaves DNA hairpin structures. These structures can inhibit DNA replication and are intermediates in certain DNA recombination reactions. The complex acts as a 3'-&gt;5' double strand exonuclease that can open hairpins. It also has a 5' single-strand endonuclease activity.</text>
</comment>
<feature type="domain" description="Calcineurin-like phosphoesterase" evidence="8">
    <location>
        <begin position="1"/>
        <end position="148"/>
    </location>
</feature>
<evidence type="ECO:0000256" key="5">
    <source>
        <dbReference type="ARBA" id="ARBA00022801"/>
    </source>
</evidence>
<sequence>MRILHTSDWHVGRRFNEADVLGDLGLVLDRLEEQIGEYAVDVVVVSGDLFDRAAPPAEAVRFLSERLQRLREAGPRIVLISGNHDGASRLGYGAWAAAAGGLHIITDAEQIGVPVVIDDEHGPVHFYGIPFLDPKIDRSRFAEVPDAYAELTSHERILDAAMDRVRASLATHDYPRSVVLAHCFAINAARGSVRAEDDQLGDLVTDSMRSIASGGVEVTPAVVFEPATYVALGHLHSRQRLAEHIRYPGAPLAYSFSDRGPRGSWLVELDADGLGAVQWLELPVPREMATITGTLEQLLSDPAYDELSEHWISAVLTDPVRQPHAMRRLQERFAYCVALEYRPAESGAAPVRYRDVLAGKRDEQLAAEFVPAVRGGAPASDEELELIGEAFEAIRATEVRA</sequence>
<dbReference type="AlphaFoldDB" id="A0A7L4YSK1"/>
<gene>
    <name evidence="7 10" type="primary">sbcD</name>
    <name evidence="10" type="ORF">EK0264_15290</name>
</gene>
<dbReference type="Gene3D" id="3.60.21.10">
    <property type="match status" value="1"/>
</dbReference>
<feature type="domain" description="Nuclease SbcCD subunit D C-terminal" evidence="9">
    <location>
        <begin position="285"/>
        <end position="369"/>
    </location>
</feature>
<keyword evidence="11" id="KW-1185">Reference proteome</keyword>
<evidence type="ECO:0000256" key="7">
    <source>
        <dbReference type="RuleBase" id="RU363069"/>
    </source>
</evidence>
<dbReference type="PANTHER" id="PTHR30337:SF0">
    <property type="entry name" value="NUCLEASE SBCCD SUBUNIT D"/>
    <property type="match status" value="1"/>
</dbReference>
<name>A0A7L4YSK1_9ACTN</name>
<dbReference type="InParanoid" id="A0A7L4YSK1"/>
<evidence type="ECO:0000259" key="9">
    <source>
        <dbReference type="Pfam" id="PF12320"/>
    </source>
</evidence>
<keyword evidence="7" id="KW-0235">DNA replication</keyword>
<dbReference type="Pfam" id="PF00149">
    <property type="entry name" value="Metallophos"/>
    <property type="match status" value="1"/>
</dbReference>
<dbReference type="InterPro" id="IPR041796">
    <property type="entry name" value="Mre11_N"/>
</dbReference>
<dbReference type="SUPFAM" id="SSF56300">
    <property type="entry name" value="Metallo-dependent phosphatases"/>
    <property type="match status" value="1"/>
</dbReference>
<evidence type="ECO:0000259" key="8">
    <source>
        <dbReference type="Pfam" id="PF00149"/>
    </source>
</evidence>
<keyword evidence="7" id="KW-0233">DNA recombination</keyword>
<dbReference type="Proteomes" id="UP000463857">
    <property type="component" value="Chromosome"/>
</dbReference>
<dbReference type="EMBL" id="CP047156">
    <property type="protein sequence ID" value="QHC01517.1"/>
    <property type="molecule type" value="Genomic_DNA"/>
</dbReference>
<comment type="subunit">
    <text evidence="2 7">Heterodimer of SbcC and SbcD.</text>
</comment>
<dbReference type="GO" id="GO:0006310">
    <property type="term" value="P:DNA recombination"/>
    <property type="evidence" value="ECO:0007669"/>
    <property type="project" value="UniProtKB-KW"/>
</dbReference>
<organism evidence="10 11">
    <name type="scientific">Epidermidibacterium keratini</name>
    <dbReference type="NCBI Taxonomy" id="1891644"/>
    <lineage>
        <taxon>Bacteria</taxon>
        <taxon>Bacillati</taxon>
        <taxon>Actinomycetota</taxon>
        <taxon>Actinomycetes</taxon>
        <taxon>Sporichthyales</taxon>
        <taxon>Sporichthyaceae</taxon>
        <taxon>Epidermidibacterium</taxon>
    </lineage>
</organism>
<dbReference type="InterPro" id="IPR004593">
    <property type="entry name" value="SbcD"/>
</dbReference>
<keyword evidence="7" id="KW-0255">Endonuclease</keyword>
<dbReference type="OrthoDB" id="9773856at2"/>
<keyword evidence="4 7" id="KW-0540">Nuclease</keyword>
<evidence type="ECO:0000256" key="2">
    <source>
        <dbReference type="ARBA" id="ARBA00011322"/>
    </source>
</evidence>
<evidence type="ECO:0000256" key="3">
    <source>
        <dbReference type="ARBA" id="ARBA00013365"/>
    </source>
</evidence>
<keyword evidence="6 7" id="KW-0269">Exonuclease</keyword>
<dbReference type="InterPro" id="IPR029052">
    <property type="entry name" value="Metallo-depent_PP-like"/>
</dbReference>
<dbReference type="PANTHER" id="PTHR30337">
    <property type="entry name" value="COMPONENT OF ATP-DEPENDENT DSDNA EXONUCLEASE"/>
    <property type="match status" value="1"/>
</dbReference>
<evidence type="ECO:0000313" key="10">
    <source>
        <dbReference type="EMBL" id="QHC01517.1"/>
    </source>
</evidence>
<evidence type="ECO:0000256" key="4">
    <source>
        <dbReference type="ARBA" id="ARBA00022722"/>
    </source>
</evidence>
<reference evidence="10 11" key="1">
    <citation type="journal article" date="2018" name="Int. J. Syst. Evol. Microbiol.">
        <title>Epidermidibacterium keratini gen. nov., sp. nov., a member of the family Sporichthyaceae, isolated from keratin epidermis.</title>
        <authorList>
            <person name="Lee D.G."/>
            <person name="Trujillo M.E."/>
            <person name="Kang S."/>
            <person name="Nam J.J."/>
            <person name="Kim Y.J."/>
        </authorList>
    </citation>
    <scope>NUCLEOTIDE SEQUENCE [LARGE SCALE GENOMIC DNA]</scope>
    <source>
        <strain evidence="10 11">EPI-7</strain>
    </source>
</reference>
<dbReference type="InterPro" id="IPR026843">
    <property type="entry name" value="SbcD_C"/>
</dbReference>
<dbReference type="RefSeq" id="WP_159546652.1">
    <property type="nucleotide sequence ID" value="NZ_CP047156.1"/>
</dbReference>
<proteinExistence type="inferred from homology"/>
<evidence type="ECO:0000256" key="1">
    <source>
        <dbReference type="ARBA" id="ARBA00010555"/>
    </source>
</evidence>
<protein>
    <recommendedName>
        <fullName evidence="3 7">Nuclease SbcCD subunit D</fullName>
    </recommendedName>
</protein>
<dbReference type="InterPro" id="IPR050535">
    <property type="entry name" value="DNA_Repair-Maintenance_Comp"/>
</dbReference>
<comment type="similarity">
    <text evidence="1 7">Belongs to the SbcD family.</text>
</comment>
<dbReference type="CDD" id="cd00840">
    <property type="entry name" value="MPP_Mre11_N"/>
    <property type="match status" value="1"/>
</dbReference>
<dbReference type="GO" id="GO:0006260">
    <property type="term" value="P:DNA replication"/>
    <property type="evidence" value="ECO:0007669"/>
    <property type="project" value="UniProtKB-KW"/>
</dbReference>